<evidence type="ECO:0000313" key="5">
    <source>
        <dbReference type="Proteomes" id="UP000247832"/>
    </source>
</evidence>
<keyword evidence="5" id="KW-1185">Reference proteome</keyword>
<protein>
    <submittedName>
        <fullName evidence="4">3-oxoacyl-ACP reductase</fullName>
    </submittedName>
</protein>
<dbReference type="RefSeq" id="WP_110503233.1">
    <property type="nucleotide sequence ID" value="NZ_QJVD01000069.1"/>
</dbReference>
<keyword evidence="2" id="KW-0560">Oxidoreductase</keyword>
<dbReference type="InterPro" id="IPR020904">
    <property type="entry name" value="Sc_DH/Rdtase_CS"/>
</dbReference>
<dbReference type="NCBIfam" id="NF005095">
    <property type="entry name" value="PRK06523.1"/>
    <property type="match status" value="1"/>
</dbReference>
<comment type="caution">
    <text evidence="4">The sequence shown here is derived from an EMBL/GenBank/DDBJ whole genome shotgun (WGS) entry which is preliminary data.</text>
</comment>
<dbReference type="Proteomes" id="UP000247832">
    <property type="component" value="Unassembled WGS sequence"/>
</dbReference>
<reference evidence="4 5" key="1">
    <citation type="submission" date="2018-05" db="EMBL/GenBank/DDBJ databases">
        <title>Genetic diversity of glacier-inhabiting Cryobacterium bacteria in China and description of Cryobacterium mengkeensis sp. nov. and Arthrobacter glacialis sp. nov.</title>
        <authorList>
            <person name="Liu Q."/>
            <person name="Xin Y.-H."/>
        </authorList>
    </citation>
    <scope>NUCLEOTIDE SEQUENCE [LARGE SCALE GENOMIC DNA]</scope>
    <source>
        <strain evidence="4 5">LI2</strain>
    </source>
</reference>
<dbReference type="SUPFAM" id="SSF51735">
    <property type="entry name" value="NAD(P)-binding Rossmann-fold domains"/>
    <property type="match status" value="1"/>
</dbReference>
<dbReference type="OrthoDB" id="9793325at2"/>
<dbReference type="GO" id="GO:0032787">
    <property type="term" value="P:monocarboxylic acid metabolic process"/>
    <property type="evidence" value="ECO:0007669"/>
    <property type="project" value="UniProtKB-ARBA"/>
</dbReference>
<dbReference type="GO" id="GO:0016491">
    <property type="term" value="F:oxidoreductase activity"/>
    <property type="evidence" value="ECO:0007669"/>
    <property type="project" value="UniProtKB-KW"/>
</dbReference>
<dbReference type="PRINTS" id="PR00080">
    <property type="entry name" value="SDRFAMILY"/>
</dbReference>
<dbReference type="AlphaFoldDB" id="A0A2V5KZ66"/>
<gene>
    <name evidence="4" type="ORF">CVV68_22610</name>
</gene>
<name>A0A2V5KZ66_9MICC</name>
<comment type="similarity">
    <text evidence="1 3">Belongs to the short-chain dehydrogenases/reductases (SDR) family.</text>
</comment>
<proteinExistence type="inferred from homology"/>
<dbReference type="Pfam" id="PF00106">
    <property type="entry name" value="adh_short"/>
    <property type="match status" value="1"/>
</dbReference>
<dbReference type="InterPro" id="IPR036291">
    <property type="entry name" value="NAD(P)-bd_dom_sf"/>
</dbReference>
<dbReference type="PANTHER" id="PTHR42879:SF6">
    <property type="entry name" value="NADPH-DEPENDENT REDUCTASE BACG"/>
    <property type="match status" value="1"/>
</dbReference>
<evidence type="ECO:0000256" key="3">
    <source>
        <dbReference type="RuleBase" id="RU000363"/>
    </source>
</evidence>
<dbReference type="Gene3D" id="3.40.50.720">
    <property type="entry name" value="NAD(P)-binding Rossmann-like Domain"/>
    <property type="match status" value="1"/>
</dbReference>
<dbReference type="PANTHER" id="PTHR42879">
    <property type="entry name" value="3-OXOACYL-(ACYL-CARRIER-PROTEIN) REDUCTASE"/>
    <property type="match status" value="1"/>
</dbReference>
<dbReference type="FunFam" id="3.40.50.720:FF:000084">
    <property type="entry name" value="Short-chain dehydrogenase reductase"/>
    <property type="match status" value="1"/>
</dbReference>
<evidence type="ECO:0000256" key="2">
    <source>
        <dbReference type="ARBA" id="ARBA00023002"/>
    </source>
</evidence>
<organism evidence="4 5">
    <name type="scientific">Arthrobacter livingstonensis</name>
    <dbReference type="NCBI Taxonomy" id="670078"/>
    <lineage>
        <taxon>Bacteria</taxon>
        <taxon>Bacillati</taxon>
        <taxon>Actinomycetota</taxon>
        <taxon>Actinomycetes</taxon>
        <taxon>Micrococcales</taxon>
        <taxon>Micrococcaceae</taxon>
        <taxon>Arthrobacter</taxon>
    </lineage>
</organism>
<accession>A0A2V5KZ66</accession>
<evidence type="ECO:0000256" key="1">
    <source>
        <dbReference type="ARBA" id="ARBA00006484"/>
    </source>
</evidence>
<dbReference type="InterPro" id="IPR050259">
    <property type="entry name" value="SDR"/>
</dbReference>
<sequence>MDLGLEGKVAVVTGASKGIGLAIVRALLVEGATVVACARSTSPELDELLGRVQLTFVPVDLAGSDGGQALANAAGPKIDILVNNVGAAKTRLGGFLEISDNDWAASLNLNFLAAMRVTRAVLPTMLHAGGGTIVNVASVNAFLPDPDVMDYSAAKAALWNFAKSLSKEYGHQGIRVNCVSPGPVETDLWLGSGGVADTVSQATGQTPAAVASAAASSAATGRFSHPAEIADVVLFLASDKAANATGSNFTIDGGMITTL</sequence>
<dbReference type="EMBL" id="QJVD01000069">
    <property type="protein sequence ID" value="PYI64161.1"/>
    <property type="molecule type" value="Genomic_DNA"/>
</dbReference>
<evidence type="ECO:0000313" key="4">
    <source>
        <dbReference type="EMBL" id="PYI64161.1"/>
    </source>
</evidence>
<dbReference type="InterPro" id="IPR002347">
    <property type="entry name" value="SDR_fam"/>
</dbReference>
<dbReference type="PROSITE" id="PS00061">
    <property type="entry name" value="ADH_SHORT"/>
    <property type="match status" value="1"/>
</dbReference>
<dbReference type="PRINTS" id="PR00081">
    <property type="entry name" value="GDHRDH"/>
</dbReference>